<dbReference type="PANTHER" id="PTHR43669:SF8">
    <property type="entry name" value="SHORT-CHAIN TYPE DEHYDROGENASE_REDUCTASE-RELATED"/>
    <property type="match status" value="1"/>
</dbReference>
<dbReference type="CDD" id="cd05233">
    <property type="entry name" value="SDR_c"/>
    <property type="match status" value="1"/>
</dbReference>
<evidence type="ECO:0000313" key="3">
    <source>
        <dbReference type="EMBL" id="MBD0417234.1"/>
    </source>
</evidence>
<evidence type="ECO:0000256" key="1">
    <source>
        <dbReference type="ARBA" id="ARBA00006484"/>
    </source>
</evidence>
<dbReference type="InterPro" id="IPR002347">
    <property type="entry name" value="SDR_fam"/>
</dbReference>
<dbReference type="Gene3D" id="3.40.50.720">
    <property type="entry name" value="NAD(P)-binding Rossmann-like Domain"/>
    <property type="match status" value="1"/>
</dbReference>
<dbReference type="PROSITE" id="PS00061">
    <property type="entry name" value="ADH_SHORT"/>
    <property type="match status" value="1"/>
</dbReference>
<gene>
    <name evidence="3" type="ORF">ICI42_21580</name>
</gene>
<dbReference type="PANTHER" id="PTHR43669">
    <property type="entry name" value="5-KETO-D-GLUCONATE 5-REDUCTASE"/>
    <property type="match status" value="1"/>
</dbReference>
<protein>
    <submittedName>
        <fullName evidence="3">SDR family oxidoreductase</fullName>
    </submittedName>
</protein>
<dbReference type="GO" id="GO:0016491">
    <property type="term" value="F:oxidoreductase activity"/>
    <property type="evidence" value="ECO:0007669"/>
    <property type="project" value="UniProtKB-KW"/>
</dbReference>
<dbReference type="FunFam" id="3.40.50.720:FF:000084">
    <property type="entry name" value="Short-chain dehydrogenase reductase"/>
    <property type="match status" value="1"/>
</dbReference>
<reference evidence="3" key="1">
    <citation type="submission" date="2020-09" db="EMBL/GenBank/DDBJ databases">
        <title>Genome seq and assembly of Tianweitania sp.</title>
        <authorList>
            <person name="Chhetri G."/>
        </authorList>
    </citation>
    <scope>NUCLEOTIDE SEQUENCE</scope>
    <source>
        <strain evidence="3">Rool2</strain>
    </source>
</reference>
<name>A0A8J6U090_9HYPH</name>
<keyword evidence="2" id="KW-0560">Oxidoreductase</keyword>
<dbReference type="PRINTS" id="PR00080">
    <property type="entry name" value="SDRFAMILY"/>
</dbReference>
<dbReference type="Proteomes" id="UP000643405">
    <property type="component" value="Unassembled WGS sequence"/>
</dbReference>
<evidence type="ECO:0000313" key="4">
    <source>
        <dbReference type="Proteomes" id="UP000643405"/>
    </source>
</evidence>
<proteinExistence type="inferred from homology"/>
<dbReference type="AlphaFoldDB" id="A0A8J6U090"/>
<organism evidence="3 4">
    <name type="scientific">Oryzicola mucosus</name>
    <dbReference type="NCBI Taxonomy" id="2767425"/>
    <lineage>
        <taxon>Bacteria</taxon>
        <taxon>Pseudomonadati</taxon>
        <taxon>Pseudomonadota</taxon>
        <taxon>Alphaproteobacteria</taxon>
        <taxon>Hyphomicrobiales</taxon>
        <taxon>Phyllobacteriaceae</taxon>
        <taxon>Oryzicola</taxon>
    </lineage>
</organism>
<dbReference type="SUPFAM" id="SSF51735">
    <property type="entry name" value="NAD(P)-binding Rossmann-fold domains"/>
    <property type="match status" value="1"/>
</dbReference>
<dbReference type="InterPro" id="IPR036291">
    <property type="entry name" value="NAD(P)-bd_dom_sf"/>
</dbReference>
<dbReference type="Pfam" id="PF13561">
    <property type="entry name" value="adh_short_C2"/>
    <property type="match status" value="1"/>
</dbReference>
<dbReference type="InterPro" id="IPR020904">
    <property type="entry name" value="Sc_DH/Rdtase_CS"/>
</dbReference>
<dbReference type="PRINTS" id="PR00081">
    <property type="entry name" value="GDHRDH"/>
</dbReference>
<comment type="caution">
    <text evidence="3">The sequence shown here is derived from an EMBL/GenBank/DDBJ whole genome shotgun (WGS) entry which is preliminary data.</text>
</comment>
<dbReference type="EMBL" id="JACVVX010000010">
    <property type="protein sequence ID" value="MBD0417234.1"/>
    <property type="molecule type" value="Genomic_DNA"/>
</dbReference>
<comment type="similarity">
    <text evidence="1">Belongs to the short-chain dehydrogenases/reductases (SDR) family.</text>
</comment>
<dbReference type="RefSeq" id="WP_188166669.1">
    <property type="nucleotide sequence ID" value="NZ_JACVVX010000010.1"/>
</dbReference>
<evidence type="ECO:0000256" key="2">
    <source>
        <dbReference type="ARBA" id="ARBA00023002"/>
    </source>
</evidence>
<accession>A0A8J6U090</accession>
<sequence length="260" mass="27342">MRTLGINEGDGMKLSNKIALITGAANGIGLALAKRFCREGASVVLADLRADELEHAVEEIKQGQPAVRCLGLTVDVADRASVETMMGKAVDAFGGIDILVSNAGVWKNLTKGPFWEISTAEWRNTFSVNTEGAFNCAASAAPHLIARKSGRIIFIGSAAIGEALAHITQYTASKSAVTGLMRCVAKELGKHGITVNMINPGQIDTGAFTREQLEARAQSKFINRVGAPQDLEGIVSLLASDEGGFITAQQVYVDGGGVLN</sequence>
<keyword evidence="4" id="KW-1185">Reference proteome</keyword>